<dbReference type="GO" id="GO:0007131">
    <property type="term" value="P:reciprocal meiotic recombination"/>
    <property type="evidence" value="ECO:0007669"/>
    <property type="project" value="InterPro"/>
</dbReference>
<dbReference type="GO" id="GO:0061630">
    <property type="term" value="F:ubiquitin protein ligase activity"/>
    <property type="evidence" value="ECO:0007669"/>
    <property type="project" value="InterPro"/>
</dbReference>
<organism evidence="2 3">
    <name type="scientific">Gryllus longicercus</name>
    <dbReference type="NCBI Taxonomy" id="2509291"/>
    <lineage>
        <taxon>Eukaryota</taxon>
        <taxon>Metazoa</taxon>
        <taxon>Ecdysozoa</taxon>
        <taxon>Arthropoda</taxon>
        <taxon>Hexapoda</taxon>
        <taxon>Insecta</taxon>
        <taxon>Pterygota</taxon>
        <taxon>Neoptera</taxon>
        <taxon>Polyneoptera</taxon>
        <taxon>Orthoptera</taxon>
        <taxon>Ensifera</taxon>
        <taxon>Gryllidea</taxon>
        <taxon>Grylloidea</taxon>
        <taxon>Gryllidae</taxon>
        <taxon>Gryllinae</taxon>
        <taxon>Gryllus</taxon>
    </lineage>
</organism>
<dbReference type="Gene3D" id="3.30.40.10">
    <property type="entry name" value="Zinc/RING finger domain, C3HC4 (zinc finger)"/>
    <property type="match status" value="1"/>
</dbReference>
<dbReference type="GO" id="GO:0000795">
    <property type="term" value="C:synaptonemal complex"/>
    <property type="evidence" value="ECO:0007669"/>
    <property type="project" value="InterPro"/>
</dbReference>
<feature type="coiled-coil region" evidence="1">
    <location>
        <begin position="109"/>
        <end position="161"/>
    </location>
</feature>
<dbReference type="InterPro" id="IPR013083">
    <property type="entry name" value="Znf_RING/FYVE/PHD"/>
</dbReference>
<dbReference type="SUPFAM" id="SSF57850">
    <property type="entry name" value="RING/U-box"/>
    <property type="match status" value="1"/>
</dbReference>
<evidence type="ECO:0000313" key="3">
    <source>
        <dbReference type="Proteomes" id="UP001378592"/>
    </source>
</evidence>
<protein>
    <recommendedName>
        <fullName evidence="4">RING-type domain-containing protein</fullName>
    </recommendedName>
</protein>
<gene>
    <name evidence="2" type="ORF">R5R35_002845</name>
</gene>
<accession>A0AAN9VDR5</accession>
<dbReference type="AlphaFoldDB" id="A0AAN9VDR5"/>
<reference evidence="2 3" key="1">
    <citation type="submission" date="2024-03" db="EMBL/GenBank/DDBJ databases">
        <title>The genome assembly and annotation of the cricket Gryllus longicercus Weissman &amp; Gray.</title>
        <authorList>
            <person name="Szrajer S."/>
            <person name="Gray D."/>
            <person name="Ylla G."/>
        </authorList>
    </citation>
    <scope>NUCLEOTIDE SEQUENCE [LARGE SCALE GENOMIC DNA]</scope>
    <source>
        <strain evidence="2">DAG 2021-001</strain>
        <tissue evidence="2">Whole body minus gut</tissue>
    </source>
</reference>
<dbReference type="EMBL" id="JAZDUA010000296">
    <property type="protein sequence ID" value="KAK7861878.1"/>
    <property type="molecule type" value="Genomic_DNA"/>
</dbReference>
<keyword evidence="1" id="KW-0175">Coiled coil</keyword>
<dbReference type="Proteomes" id="UP001378592">
    <property type="component" value="Unassembled WGS sequence"/>
</dbReference>
<comment type="caution">
    <text evidence="2">The sequence shown here is derived from an EMBL/GenBank/DDBJ whole genome shotgun (WGS) entry which is preliminary data.</text>
</comment>
<proteinExistence type="predicted"/>
<sequence>MSYLDLFCNYIQCRERLNNKAVITSCSHAFCMHHGNQILSNELMCPACKTPLNKNKYDLTCADLNPSEDFRSMILAGLRPEIIIDIAHRAISFWSYQIHMENMYHIIQYQEWKKKHSELQQVHETWKNNHKIKINHLQQRVADLEKQLQYQAKISEELQQKLHEKNREHTTTLQKFTSLKHRQLSESAKFSMLQDQHPVGNTKNNIDIYSLEKNSEFFAVPSSLPGFHIGSVPRHKKLHCVRTTIIEPHSLFQDGDKTCKKKTSTKINRK</sequence>
<name>A0AAN9VDR5_9ORTH</name>
<dbReference type="InterPro" id="IPR042448">
    <property type="entry name" value="CCNB1IP1"/>
</dbReference>
<dbReference type="PANTHER" id="PTHR14305">
    <property type="entry name" value="E3 UBIQUITIN-PROTEIN LIGASE CCNB1IP1"/>
    <property type="match status" value="1"/>
</dbReference>
<keyword evidence="3" id="KW-1185">Reference proteome</keyword>
<evidence type="ECO:0000256" key="1">
    <source>
        <dbReference type="SAM" id="Coils"/>
    </source>
</evidence>
<dbReference type="PANTHER" id="PTHR14305:SF0">
    <property type="entry name" value="E3 UBIQUITIN-PROTEIN LIGASE CCNB1IP1"/>
    <property type="match status" value="1"/>
</dbReference>
<evidence type="ECO:0008006" key="4">
    <source>
        <dbReference type="Google" id="ProtNLM"/>
    </source>
</evidence>
<evidence type="ECO:0000313" key="2">
    <source>
        <dbReference type="EMBL" id="KAK7861878.1"/>
    </source>
</evidence>